<dbReference type="PANTHER" id="PTHR24369">
    <property type="entry name" value="ANTIGEN BSP, PUTATIVE-RELATED"/>
    <property type="match status" value="1"/>
</dbReference>
<accession>A0A6S7JBZ6</accession>
<dbReference type="SMART" id="SM00082">
    <property type="entry name" value="LRRCT"/>
    <property type="match status" value="1"/>
</dbReference>
<keyword evidence="2" id="KW-1185">Reference proteome</keyword>
<evidence type="ECO:0000313" key="1">
    <source>
        <dbReference type="EMBL" id="CAB4014602.1"/>
    </source>
</evidence>
<gene>
    <name evidence="1" type="ORF">PACLA_8A015836</name>
</gene>
<dbReference type="Proteomes" id="UP001152795">
    <property type="component" value="Unassembled WGS sequence"/>
</dbReference>
<dbReference type="InterPro" id="IPR003591">
    <property type="entry name" value="Leu-rich_rpt_typical-subtyp"/>
</dbReference>
<dbReference type="PANTHER" id="PTHR24369:SF210">
    <property type="entry name" value="CHAOPTIN-RELATED"/>
    <property type="match status" value="1"/>
</dbReference>
<comment type="caution">
    <text evidence="1">The sequence shown here is derived from an EMBL/GenBank/DDBJ whole genome shotgun (WGS) entry which is preliminary data.</text>
</comment>
<dbReference type="Pfam" id="PF13855">
    <property type="entry name" value="LRR_8"/>
    <property type="match status" value="2"/>
</dbReference>
<dbReference type="Gene3D" id="3.80.10.10">
    <property type="entry name" value="Ribonuclease Inhibitor"/>
    <property type="match status" value="2"/>
</dbReference>
<dbReference type="InterPro" id="IPR032675">
    <property type="entry name" value="LRR_dom_sf"/>
</dbReference>
<sequence>MSVLCVFITLFSCFFLVVSTEDVLCPPGAPFGCRCRKILDETRTECKNKYTITDIPSWIPNNTNQLEFENCDIRILHRETFKNLVNLTSIKIVKQNRRLSFNDSLVFQGLNRLSVLDFDDVNIASIPAGLFANLPLLNVVGLSNNHVVTLPVDLFENSTNVEHFRIGNTQLNRDIIAKIGEGHFGQNIKSLLLSGTRFQLLDDGMFTSLPKLKHLAMSYCEINYIRPDILKGTQVTHVALDGNHILFVHENAFRDSKVSAFLCNECKLTSQVLFSGFLKKMPLMYLIQLRNNNLTHVPKNAFSGLTKLSIIDLSNNSIATIEENPYANLPDCDHSTCIQLRNNPLNCDCNLAWLRTFANNIKGDRTLWKCARPRSVAGKSLVSIKIDEFCCENANSTRRCGSVPDPNNGWVVSAHMMVAILSQIVVMFGILLLRA</sequence>
<dbReference type="AlphaFoldDB" id="A0A6S7JBZ6"/>
<dbReference type="GO" id="GO:0005886">
    <property type="term" value="C:plasma membrane"/>
    <property type="evidence" value="ECO:0007669"/>
    <property type="project" value="TreeGrafter"/>
</dbReference>
<protein>
    <submittedName>
        <fullName evidence="1">Leucine-rich repeat-containing 15-like</fullName>
    </submittedName>
</protein>
<organism evidence="1 2">
    <name type="scientific">Paramuricea clavata</name>
    <name type="common">Red gorgonian</name>
    <name type="synonym">Violescent sea-whip</name>
    <dbReference type="NCBI Taxonomy" id="317549"/>
    <lineage>
        <taxon>Eukaryota</taxon>
        <taxon>Metazoa</taxon>
        <taxon>Cnidaria</taxon>
        <taxon>Anthozoa</taxon>
        <taxon>Octocorallia</taxon>
        <taxon>Malacalcyonacea</taxon>
        <taxon>Plexauridae</taxon>
        <taxon>Paramuricea</taxon>
    </lineage>
</organism>
<dbReference type="EMBL" id="CACRXK020008369">
    <property type="protein sequence ID" value="CAB4014602.1"/>
    <property type="molecule type" value="Genomic_DNA"/>
</dbReference>
<dbReference type="Pfam" id="PF13306">
    <property type="entry name" value="LRR_5"/>
    <property type="match status" value="1"/>
</dbReference>
<name>A0A6S7JBZ6_PARCT</name>
<evidence type="ECO:0000313" key="2">
    <source>
        <dbReference type="Proteomes" id="UP001152795"/>
    </source>
</evidence>
<dbReference type="InterPro" id="IPR026906">
    <property type="entry name" value="LRR_5"/>
</dbReference>
<proteinExistence type="predicted"/>
<dbReference type="InterPro" id="IPR000483">
    <property type="entry name" value="Cys-rich_flank_reg_C"/>
</dbReference>
<dbReference type="InterPro" id="IPR001611">
    <property type="entry name" value="Leu-rich_rpt"/>
</dbReference>
<reference evidence="1" key="1">
    <citation type="submission" date="2020-04" db="EMBL/GenBank/DDBJ databases">
        <authorList>
            <person name="Alioto T."/>
            <person name="Alioto T."/>
            <person name="Gomez Garrido J."/>
        </authorList>
    </citation>
    <scope>NUCLEOTIDE SEQUENCE</scope>
    <source>
        <strain evidence="1">A484AB</strain>
    </source>
</reference>
<dbReference type="SUPFAM" id="SSF52058">
    <property type="entry name" value="L domain-like"/>
    <property type="match status" value="1"/>
</dbReference>
<dbReference type="SMART" id="SM00369">
    <property type="entry name" value="LRR_TYP"/>
    <property type="match status" value="6"/>
</dbReference>
<dbReference type="OrthoDB" id="1055097at2759"/>
<dbReference type="InterPro" id="IPR050541">
    <property type="entry name" value="LRR_TM_domain-containing"/>
</dbReference>